<dbReference type="EMBL" id="CXWD01000005">
    <property type="protein sequence ID" value="CTQ67646.1"/>
    <property type="molecule type" value="Genomic_DNA"/>
</dbReference>
<dbReference type="EC" id="1.14.13.24" evidence="7"/>
<keyword evidence="4 7" id="KW-0560">Oxidoreductase</keyword>
<keyword evidence="5" id="KW-0503">Monooxygenase</keyword>
<dbReference type="PANTHER" id="PTHR13789">
    <property type="entry name" value="MONOOXYGENASE"/>
    <property type="match status" value="1"/>
</dbReference>
<dbReference type="Gene3D" id="3.50.50.60">
    <property type="entry name" value="FAD/NAD(P)-binding domain"/>
    <property type="match status" value="1"/>
</dbReference>
<evidence type="ECO:0000259" key="6">
    <source>
        <dbReference type="Pfam" id="PF01494"/>
    </source>
</evidence>
<reference evidence="8" key="1">
    <citation type="submission" date="2015-07" db="EMBL/GenBank/DDBJ databases">
        <authorList>
            <person name="Rodrigo-Torres Lidia"/>
            <person name="Arahal R.David."/>
        </authorList>
    </citation>
    <scope>NUCLEOTIDE SEQUENCE [LARGE SCALE GENOMIC DNA]</scope>
    <source>
        <strain evidence="8">CECT 5112</strain>
    </source>
</reference>
<keyword evidence="3" id="KW-0274">FAD</keyword>
<proteinExistence type="predicted"/>
<dbReference type="PRINTS" id="PR00420">
    <property type="entry name" value="RNGMNOXGNASE"/>
</dbReference>
<evidence type="ECO:0000256" key="1">
    <source>
        <dbReference type="ARBA" id="ARBA00001974"/>
    </source>
</evidence>
<evidence type="ECO:0000256" key="2">
    <source>
        <dbReference type="ARBA" id="ARBA00022630"/>
    </source>
</evidence>
<dbReference type="SUPFAM" id="SSF54373">
    <property type="entry name" value="FAD-linked reductases, C-terminal domain"/>
    <property type="match status" value="1"/>
</dbReference>
<dbReference type="InterPro" id="IPR050493">
    <property type="entry name" value="FAD-dep_Monooxygenase_BioMet"/>
</dbReference>
<protein>
    <submittedName>
        <fullName evidence="7">3-hydroxybenzoate 6-hydroxylase 1</fullName>
        <ecNumber evidence="7">1.14.13.24</ecNumber>
    </submittedName>
</protein>
<dbReference type="Pfam" id="PF01494">
    <property type="entry name" value="FAD_binding_3"/>
    <property type="match status" value="1"/>
</dbReference>
<gene>
    <name evidence="7" type="primary">xlnD</name>
    <name evidence="7" type="ORF">LAX5112_01465</name>
</gene>
<sequence>MSETGTPPSPIVIAGAGIGGLTAALTLRRAGHEIVLIDKAKALSEVGAGLQLSPNACSVLDGFGLLQDLKALGHQPDNLRVWSGKTGDQISKVRLGSYLLERHGQPFIVIHRADLQGTLLKKVEATDGITLMLGTALTDAKTGDAGNLVCTYQTGETTGTLNCKALIGADGVWSTVRRLIPNHKNARFSGQVAYRSTLPIDKVPAQWRKDSGLWLHKDSHLVHYPIRSSEQLNIVALTTEDWQDETWSAPAGKDELLHRFKDWPTDIRNLLNGPERWLKWALCTVKADGPWTHGQIALLGDAAHAMLPYMAQGAAMAIEDAAELANHFPVETENTAAALRAYERTRKPRAERIQETGFKNAKTFHMSGLPATARDMVMKFSKPESLAARFDYVYGWKPNQALPS</sequence>
<accession>A0A0M6ZZK1</accession>
<dbReference type="PANTHER" id="PTHR13789:SF318">
    <property type="entry name" value="GERANYLGERANYL DIPHOSPHATE REDUCTASE"/>
    <property type="match status" value="1"/>
</dbReference>
<name>A0A0M6ZZK1_9HYPH</name>
<dbReference type="SUPFAM" id="SSF51905">
    <property type="entry name" value="FAD/NAD(P)-binding domain"/>
    <property type="match status" value="1"/>
</dbReference>
<evidence type="ECO:0000313" key="7">
    <source>
        <dbReference type="EMBL" id="CTQ67646.1"/>
    </source>
</evidence>
<dbReference type="GO" id="GO:0071949">
    <property type="term" value="F:FAD binding"/>
    <property type="evidence" value="ECO:0007669"/>
    <property type="project" value="InterPro"/>
</dbReference>
<evidence type="ECO:0000313" key="8">
    <source>
        <dbReference type="Proteomes" id="UP000053235"/>
    </source>
</evidence>
<evidence type="ECO:0000256" key="4">
    <source>
        <dbReference type="ARBA" id="ARBA00023002"/>
    </source>
</evidence>
<organism evidence="7 8">
    <name type="scientific">Roseibium alexandrii</name>
    <dbReference type="NCBI Taxonomy" id="388408"/>
    <lineage>
        <taxon>Bacteria</taxon>
        <taxon>Pseudomonadati</taxon>
        <taxon>Pseudomonadota</taxon>
        <taxon>Alphaproteobacteria</taxon>
        <taxon>Hyphomicrobiales</taxon>
        <taxon>Stappiaceae</taxon>
        <taxon>Roseibium</taxon>
    </lineage>
</organism>
<keyword evidence="2" id="KW-0285">Flavoprotein</keyword>
<dbReference type="RefSeq" id="WP_055671284.1">
    <property type="nucleotide sequence ID" value="NZ_CXWD01000005.1"/>
</dbReference>
<dbReference type="Proteomes" id="UP000053235">
    <property type="component" value="Unassembled WGS sequence"/>
</dbReference>
<comment type="cofactor">
    <cofactor evidence="1">
        <name>FAD</name>
        <dbReference type="ChEBI" id="CHEBI:57692"/>
    </cofactor>
</comment>
<dbReference type="STRING" id="388408.LAX5112_01465"/>
<evidence type="ECO:0000256" key="3">
    <source>
        <dbReference type="ARBA" id="ARBA00022827"/>
    </source>
</evidence>
<dbReference type="AlphaFoldDB" id="A0A0M6ZZK1"/>
<dbReference type="GO" id="GO:0018669">
    <property type="term" value="F:3-hydroxybenzoate 6-monooxygenase activity"/>
    <property type="evidence" value="ECO:0007669"/>
    <property type="project" value="UniProtKB-EC"/>
</dbReference>
<dbReference type="OrthoDB" id="4230779at2"/>
<evidence type="ECO:0000256" key="5">
    <source>
        <dbReference type="ARBA" id="ARBA00023033"/>
    </source>
</evidence>
<keyword evidence="8" id="KW-1185">Reference proteome</keyword>
<feature type="domain" description="FAD-binding" evidence="6">
    <location>
        <begin position="11"/>
        <end position="353"/>
    </location>
</feature>
<dbReference type="InterPro" id="IPR036188">
    <property type="entry name" value="FAD/NAD-bd_sf"/>
</dbReference>
<dbReference type="InterPro" id="IPR002938">
    <property type="entry name" value="FAD-bd"/>
</dbReference>